<dbReference type="Pfam" id="PF13466">
    <property type="entry name" value="STAS_2"/>
    <property type="match status" value="1"/>
</dbReference>
<name>A0A7X1I4C1_9ACTN</name>
<dbReference type="EMBL" id="JACMHY010000013">
    <property type="protein sequence ID" value="MBC2868564.1"/>
    <property type="molecule type" value="Genomic_DNA"/>
</dbReference>
<gene>
    <name evidence="2" type="ORF">H1R13_27435</name>
</gene>
<dbReference type="InterPro" id="IPR036513">
    <property type="entry name" value="STAS_dom_sf"/>
</dbReference>
<organism evidence="2 3">
    <name type="scientific">Streptomyces mexicanus</name>
    <dbReference type="NCBI Taxonomy" id="178566"/>
    <lineage>
        <taxon>Bacteria</taxon>
        <taxon>Bacillati</taxon>
        <taxon>Actinomycetota</taxon>
        <taxon>Actinomycetes</taxon>
        <taxon>Kitasatosporales</taxon>
        <taxon>Streptomycetaceae</taxon>
        <taxon>Streptomyces</taxon>
    </lineage>
</organism>
<feature type="domain" description="STAS" evidence="1">
    <location>
        <begin position="1"/>
        <end position="94"/>
    </location>
</feature>
<dbReference type="AlphaFoldDB" id="A0A7X1I4C1"/>
<dbReference type="OrthoDB" id="4298794at2"/>
<dbReference type="InterPro" id="IPR058548">
    <property type="entry name" value="MlaB-like_STAS"/>
</dbReference>
<accession>A0A7X1I4C1</accession>
<evidence type="ECO:0000259" key="1">
    <source>
        <dbReference type="PROSITE" id="PS50801"/>
    </source>
</evidence>
<dbReference type="InterPro" id="IPR002645">
    <property type="entry name" value="STAS_dom"/>
</dbReference>
<protein>
    <submittedName>
        <fullName evidence="2">STAS domain-containing protein</fullName>
    </submittedName>
</protein>
<proteinExistence type="predicted"/>
<reference evidence="2 3" key="1">
    <citation type="submission" date="2020-08" db="EMBL/GenBank/DDBJ databases">
        <title>Whole-Genome Sequence of French Clinical Streptomyces mexicanus Strain Q0842.</title>
        <authorList>
            <person name="Boxberger M."/>
            <person name="La Scola B."/>
        </authorList>
    </citation>
    <scope>NUCLEOTIDE SEQUENCE [LARGE SCALE GENOMIC DNA]</scope>
    <source>
        <strain evidence="2 3">Marseille-Q0842</strain>
    </source>
</reference>
<evidence type="ECO:0000313" key="2">
    <source>
        <dbReference type="EMBL" id="MBC2868564.1"/>
    </source>
</evidence>
<dbReference type="SUPFAM" id="SSF52091">
    <property type="entry name" value="SpoIIaa-like"/>
    <property type="match status" value="1"/>
</dbReference>
<dbReference type="PROSITE" id="PS50801">
    <property type="entry name" value="STAS"/>
    <property type="match status" value="1"/>
</dbReference>
<keyword evidence="3" id="KW-1185">Reference proteome</keyword>
<dbReference type="Proteomes" id="UP000517694">
    <property type="component" value="Unassembled WGS sequence"/>
</dbReference>
<dbReference type="CDD" id="cd07043">
    <property type="entry name" value="STAS_anti-anti-sigma_factors"/>
    <property type="match status" value="1"/>
</dbReference>
<sequence>MDADGCAILRFAGELGADRVLDVEQQLLDVRLSQVREWVLDMSDLASMDLACAYALLRAATRIPATTTVRVRGARRTIQRTLQRASIDALATIE</sequence>
<comment type="caution">
    <text evidence="2">The sequence shown here is derived from an EMBL/GenBank/DDBJ whole genome shotgun (WGS) entry which is preliminary data.</text>
</comment>
<dbReference type="Gene3D" id="3.30.750.24">
    <property type="entry name" value="STAS domain"/>
    <property type="match status" value="1"/>
</dbReference>
<evidence type="ECO:0000313" key="3">
    <source>
        <dbReference type="Proteomes" id="UP000517694"/>
    </source>
</evidence>